<dbReference type="RefSeq" id="WP_124947624.1">
    <property type="nucleotide sequence ID" value="NZ_BHVT01000073.1"/>
</dbReference>
<sequence>MISKKTRSLLLLLSIVTTTVANAAQELSFGVIPYVSAGPLIQTQSPLKQYIAKVLGTPINLVTAPDFRAFLDRTQKGEYDILFTAPHFGRLAAERDGYKALVMTSHHVQGSFLARKDSPIESIDDLKGKTVMIAQRISMLFQLAETTLQQRGLIDGKNITIIETRTHNNALYAPMRDEADASVTGVLIWHLLGQEFKDKLKVIGTTATVPGFLLLAHPRMPVDIQNKLKDALLKFGDTPEGKTYFENTGFIGFEPISDNTMKALDPYTKVLRTKP</sequence>
<proteinExistence type="predicted"/>
<organism evidence="2 3">
    <name type="scientific">Sulfurirhabdus autotrophica</name>
    <dbReference type="NCBI Taxonomy" id="1706046"/>
    <lineage>
        <taxon>Bacteria</taxon>
        <taxon>Pseudomonadati</taxon>
        <taxon>Pseudomonadota</taxon>
        <taxon>Betaproteobacteria</taxon>
        <taxon>Nitrosomonadales</taxon>
        <taxon>Sulfuricellaceae</taxon>
        <taxon>Sulfurirhabdus</taxon>
    </lineage>
</organism>
<evidence type="ECO:0000313" key="2">
    <source>
        <dbReference type="EMBL" id="TCV90436.1"/>
    </source>
</evidence>
<dbReference type="Pfam" id="PF12974">
    <property type="entry name" value="Phosphonate-bd"/>
    <property type="match status" value="1"/>
</dbReference>
<dbReference type="PANTHER" id="PTHR35841:SF1">
    <property type="entry name" value="PHOSPHONATES-BINDING PERIPLASMIC PROTEIN"/>
    <property type="match status" value="1"/>
</dbReference>
<feature type="chain" id="PRO_5020896870" evidence="1">
    <location>
        <begin position="24"/>
        <end position="275"/>
    </location>
</feature>
<evidence type="ECO:0000256" key="1">
    <source>
        <dbReference type="SAM" id="SignalP"/>
    </source>
</evidence>
<dbReference type="Gene3D" id="3.40.190.10">
    <property type="entry name" value="Periplasmic binding protein-like II"/>
    <property type="match status" value="2"/>
</dbReference>
<keyword evidence="3" id="KW-1185">Reference proteome</keyword>
<reference evidence="2 3" key="1">
    <citation type="submission" date="2019-03" db="EMBL/GenBank/DDBJ databases">
        <title>Genomic Encyclopedia of Type Strains, Phase IV (KMG-IV): sequencing the most valuable type-strain genomes for metagenomic binning, comparative biology and taxonomic classification.</title>
        <authorList>
            <person name="Goeker M."/>
        </authorList>
    </citation>
    <scope>NUCLEOTIDE SEQUENCE [LARGE SCALE GENOMIC DNA]</scope>
    <source>
        <strain evidence="2 3">DSM 100309</strain>
    </source>
</reference>
<dbReference type="OrthoDB" id="9179880at2"/>
<comment type="caution">
    <text evidence="2">The sequence shown here is derived from an EMBL/GenBank/DDBJ whole genome shotgun (WGS) entry which is preliminary data.</text>
</comment>
<gene>
    <name evidence="2" type="ORF">EDC63_101409</name>
</gene>
<dbReference type="PANTHER" id="PTHR35841">
    <property type="entry name" value="PHOSPHONATES-BINDING PERIPLASMIC PROTEIN"/>
    <property type="match status" value="1"/>
</dbReference>
<dbReference type="AlphaFoldDB" id="A0A4R3YEC6"/>
<name>A0A4R3YEC6_9PROT</name>
<feature type="signal peptide" evidence="1">
    <location>
        <begin position="1"/>
        <end position="23"/>
    </location>
</feature>
<protein>
    <submittedName>
        <fullName evidence="2">Phosphonate transport system substrate-binding protein</fullName>
    </submittedName>
</protein>
<dbReference type="EMBL" id="SMCO01000001">
    <property type="protein sequence ID" value="TCV90436.1"/>
    <property type="molecule type" value="Genomic_DNA"/>
</dbReference>
<dbReference type="Proteomes" id="UP000295367">
    <property type="component" value="Unassembled WGS sequence"/>
</dbReference>
<accession>A0A4R3YEC6</accession>
<evidence type="ECO:0000313" key="3">
    <source>
        <dbReference type="Proteomes" id="UP000295367"/>
    </source>
</evidence>
<dbReference type="SUPFAM" id="SSF53850">
    <property type="entry name" value="Periplasmic binding protein-like II"/>
    <property type="match status" value="1"/>
</dbReference>
<keyword evidence="1" id="KW-0732">Signal</keyword>